<keyword evidence="11" id="KW-1185">Reference proteome</keyword>
<evidence type="ECO:0000256" key="6">
    <source>
        <dbReference type="ARBA" id="ARBA00022989"/>
    </source>
</evidence>
<dbReference type="PIRSF" id="PIRSF018472">
    <property type="entry name" value="MreD_proteobac"/>
    <property type="match status" value="1"/>
</dbReference>
<organism evidence="10 11">
    <name type="scientific">Aliidiomarina iranensis</name>
    <dbReference type="NCBI Taxonomy" id="1434071"/>
    <lineage>
        <taxon>Bacteria</taxon>
        <taxon>Pseudomonadati</taxon>
        <taxon>Pseudomonadota</taxon>
        <taxon>Gammaproteobacteria</taxon>
        <taxon>Alteromonadales</taxon>
        <taxon>Idiomarinaceae</taxon>
        <taxon>Aliidiomarina</taxon>
    </lineage>
</organism>
<evidence type="ECO:0000256" key="7">
    <source>
        <dbReference type="ARBA" id="ARBA00023136"/>
    </source>
</evidence>
<dbReference type="RefSeq" id="WP_126765156.1">
    <property type="nucleotide sequence ID" value="NZ_PIPJ01000001.1"/>
</dbReference>
<dbReference type="InterPro" id="IPR007227">
    <property type="entry name" value="Cell_shape_determining_MreD"/>
</dbReference>
<gene>
    <name evidence="10" type="primary">mreD</name>
    <name evidence="10" type="ORF">CWE08_02180</name>
</gene>
<evidence type="ECO:0000256" key="9">
    <source>
        <dbReference type="SAM" id="Phobius"/>
    </source>
</evidence>
<evidence type="ECO:0000256" key="2">
    <source>
        <dbReference type="ARBA" id="ARBA00007776"/>
    </source>
</evidence>
<keyword evidence="8" id="KW-0997">Cell inner membrane</keyword>
<comment type="subcellular location">
    <subcellularLocation>
        <location evidence="8">Cell inner membrane</location>
    </subcellularLocation>
    <subcellularLocation>
        <location evidence="1">Cell membrane</location>
        <topology evidence="1">Multi-pass membrane protein</topology>
    </subcellularLocation>
</comment>
<dbReference type="PANTHER" id="PTHR37484:SF1">
    <property type="entry name" value="ROD SHAPE-DETERMINING PROTEIN MRED"/>
    <property type="match status" value="1"/>
</dbReference>
<evidence type="ECO:0000256" key="3">
    <source>
        <dbReference type="ARBA" id="ARBA00022475"/>
    </source>
</evidence>
<evidence type="ECO:0000256" key="5">
    <source>
        <dbReference type="ARBA" id="ARBA00022960"/>
    </source>
</evidence>
<dbReference type="NCBIfam" id="TIGR03426">
    <property type="entry name" value="shape_MreD"/>
    <property type="match status" value="1"/>
</dbReference>
<dbReference type="GO" id="GO:0005886">
    <property type="term" value="C:plasma membrane"/>
    <property type="evidence" value="ECO:0007669"/>
    <property type="project" value="UniProtKB-SubCell"/>
</dbReference>
<dbReference type="Proteomes" id="UP000288395">
    <property type="component" value="Unassembled WGS sequence"/>
</dbReference>
<evidence type="ECO:0000313" key="10">
    <source>
        <dbReference type="EMBL" id="RUO23474.1"/>
    </source>
</evidence>
<evidence type="ECO:0000256" key="1">
    <source>
        <dbReference type="ARBA" id="ARBA00004651"/>
    </source>
</evidence>
<feature type="transmembrane region" description="Helical" evidence="9">
    <location>
        <begin position="104"/>
        <end position="121"/>
    </location>
</feature>
<comment type="similarity">
    <text evidence="2 8">Belongs to the MreD family.</text>
</comment>
<proteinExistence type="inferred from homology"/>
<keyword evidence="4 9" id="KW-0812">Transmembrane</keyword>
<keyword evidence="7 8" id="KW-0472">Membrane</keyword>
<feature type="transmembrane region" description="Helical" evidence="9">
    <location>
        <begin position="56"/>
        <end position="83"/>
    </location>
</feature>
<dbReference type="OrthoDB" id="6647425at2"/>
<accession>A0A432W2P6</accession>
<dbReference type="AlphaFoldDB" id="A0A432W2P6"/>
<evidence type="ECO:0000256" key="8">
    <source>
        <dbReference type="PIRNR" id="PIRNR018472"/>
    </source>
</evidence>
<dbReference type="Pfam" id="PF04093">
    <property type="entry name" value="MreD"/>
    <property type="match status" value="1"/>
</dbReference>
<keyword evidence="5 8" id="KW-0133">Cell shape</keyword>
<dbReference type="InterPro" id="IPR026034">
    <property type="entry name" value="MreD_proteobac"/>
</dbReference>
<keyword evidence="6 9" id="KW-1133">Transmembrane helix</keyword>
<keyword evidence="3 8" id="KW-1003">Cell membrane</keyword>
<comment type="caution">
    <text evidence="10">The sequence shown here is derived from an EMBL/GenBank/DDBJ whole genome shotgun (WGS) entry which is preliminary data.</text>
</comment>
<dbReference type="EMBL" id="PIPJ01000001">
    <property type="protein sequence ID" value="RUO23474.1"/>
    <property type="molecule type" value="Genomic_DNA"/>
</dbReference>
<dbReference type="GO" id="GO:0008360">
    <property type="term" value="P:regulation of cell shape"/>
    <property type="evidence" value="ECO:0007669"/>
    <property type="project" value="UniProtKB-UniRule"/>
</dbReference>
<comment type="function">
    <text evidence="8">Involved in formation of the rod shape of the cell. May also contribute to regulation of formation of penicillin-binding proteins.</text>
</comment>
<feature type="transmembrane region" description="Helical" evidence="9">
    <location>
        <begin position="133"/>
        <end position="152"/>
    </location>
</feature>
<protein>
    <recommendedName>
        <fullName evidence="8">Rod shape-determining protein MreD</fullName>
    </recommendedName>
</protein>
<name>A0A432W2P6_9GAMM</name>
<sequence>MMMPRFAQRSIILITVILSLILAVMPMSIAVAAWRPEWPLLVTLYWIIALPHRVNIGYAAVVGLAVDILLGSTLGFHAAAYAITAYPAARYYQRIRNFSLSQQALLVALLVLIARVIVYLFEHYLNNAPLMWVYLWPALSSAIFWPWIFLVLRKLRRRFQVQ</sequence>
<evidence type="ECO:0000313" key="11">
    <source>
        <dbReference type="Proteomes" id="UP000288395"/>
    </source>
</evidence>
<dbReference type="PANTHER" id="PTHR37484">
    <property type="entry name" value="ROD SHAPE-DETERMINING PROTEIN MRED"/>
    <property type="match status" value="1"/>
</dbReference>
<evidence type="ECO:0000256" key="4">
    <source>
        <dbReference type="ARBA" id="ARBA00022692"/>
    </source>
</evidence>
<reference evidence="11" key="1">
    <citation type="journal article" date="2018" name="Front. Microbiol.">
        <title>Genome-Based Analysis Reveals the Taxonomy and Diversity of the Family Idiomarinaceae.</title>
        <authorList>
            <person name="Liu Y."/>
            <person name="Lai Q."/>
            <person name="Shao Z."/>
        </authorList>
    </citation>
    <scope>NUCLEOTIDE SEQUENCE [LARGE SCALE GENOMIC DNA]</scope>
    <source>
        <strain evidence="11">GBPy7</strain>
    </source>
</reference>